<sequence>MLNFIVRRLIQIPLVMLALSILIVALTMLLTPAQRAAGYIKSDQQAAQLERIIRDRGLDQPFPVQYGKWLGSTLHGDLGFSKASGQPVLQTIHDRLPNTIELTLVTAIPIILIGVWLGTLSALNKDRFIDQVLRVFAVLGYSLPSFVLGIVLLAVLYGYLGWLPGAGQLEVLNQFAVSDIKRYTGMLGIDALLNGKFDVALDVFRHLIMPALTLIVINSATILKVMRNNMLEALTSDYVRTARAKGLPERAVNLKHARRNALLSVITLGGFLIIGLLSGAVITETIFAYPGIGQWVVQSALQLDIPAVLGFALLSALIVVVISTLTDILYGVVDPRVRFD</sequence>
<keyword evidence="4 7" id="KW-0812">Transmembrane</keyword>
<dbReference type="Gene3D" id="1.10.3720.10">
    <property type="entry name" value="MetI-like"/>
    <property type="match status" value="1"/>
</dbReference>
<dbReference type="Proteomes" id="UP001401887">
    <property type="component" value="Unassembled WGS sequence"/>
</dbReference>
<comment type="subcellular location">
    <subcellularLocation>
        <location evidence="1 7">Cell membrane</location>
        <topology evidence="1 7">Multi-pass membrane protein</topology>
    </subcellularLocation>
</comment>
<dbReference type="PANTHER" id="PTHR43163:SF6">
    <property type="entry name" value="DIPEPTIDE TRANSPORT SYSTEM PERMEASE PROTEIN DPPB-RELATED"/>
    <property type="match status" value="1"/>
</dbReference>
<dbReference type="PANTHER" id="PTHR43163">
    <property type="entry name" value="DIPEPTIDE TRANSPORT SYSTEM PERMEASE PROTEIN DPPB-RELATED"/>
    <property type="match status" value="1"/>
</dbReference>
<dbReference type="InterPro" id="IPR035906">
    <property type="entry name" value="MetI-like_sf"/>
</dbReference>
<evidence type="ECO:0000313" key="9">
    <source>
        <dbReference type="EMBL" id="GAA5513863.1"/>
    </source>
</evidence>
<dbReference type="Pfam" id="PF00528">
    <property type="entry name" value="BPD_transp_1"/>
    <property type="match status" value="1"/>
</dbReference>
<feature type="transmembrane region" description="Helical" evidence="7">
    <location>
        <begin position="12"/>
        <end position="31"/>
    </location>
</feature>
<keyword evidence="5 7" id="KW-1133">Transmembrane helix</keyword>
<feature type="transmembrane region" description="Helical" evidence="7">
    <location>
        <begin position="261"/>
        <end position="289"/>
    </location>
</feature>
<evidence type="ECO:0000256" key="6">
    <source>
        <dbReference type="ARBA" id="ARBA00023136"/>
    </source>
</evidence>
<keyword evidence="2 7" id="KW-0813">Transport</keyword>
<dbReference type="PROSITE" id="PS50928">
    <property type="entry name" value="ABC_TM1"/>
    <property type="match status" value="1"/>
</dbReference>
<proteinExistence type="inferred from homology"/>
<evidence type="ECO:0000256" key="4">
    <source>
        <dbReference type="ARBA" id="ARBA00022692"/>
    </source>
</evidence>
<comment type="caution">
    <text evidence="9">The sequence shown here is derived from an EMBL/GenBank/DDBJ whole genome shotgun (WGS) entry which is preliminary data.</text>
</comment>
<evidence type="ECO:0000256" key="1">
    <source>
        <dbReference type="ARBA" id="ARBA00004651"/>
    </source>
</evidence>
<protein>
    <submittedName>
        <fullName evidence="9">D,D-dipeptide transport system permease protein DdpB</fullName>
    </submittedName>
</protein>
<name>A0ABP9WCR2_9DEIO</name>
<dbReference type="Pfam" id="PF19300">
    <property type="entry name" value="BPD_transp_1_N"/>
    <property type="match status" value="1"/>
</dbReference>
<evidence type="ECO:0000259" key="8">
    <source>
        <dbReference type="PROSITE" id="PS50928"/>
    </source>
</evidence>
<feature type="transmembrane region" description="Helical" evidence="7">
    <location>
        <begin position="135"/>
        <end position="160"/>
    </location>
</feature>
<comment type="similarity">
    <text evidence="7">Belongs to the binding-protein-dependent transport system permease family.</text>
</comment>
<dbReference type="RefSeq" id="WP_345465855.1">
    <property type="nucleotide sequence ID" value="NZ_BAABRP010000010.1"/>
</dbReference>
<reference evidence="9 10" key="1">
    <citation type="submission" date="2024-02" db="EMBL/GenBank/DDBJ databases">
        <title>Deinococcus carri NBRC 110142.</title>
        <authorList>
            <person name="Ichikawa N."/>
            <person name="Katano-Makiyama Y."/>
            <person name="Hidaka K."/>
        </authorList>
    </citation>
    <scope>NUCLEOTIDE SEQUENCE [LARGE SCALE GENOMIC DNA]</scope>
    <source>
        <strain evidence="9 10">NBRC 110142</strain>
    </source>
</reference>
<evidence type="ECO:0000256" key="7">
    <source>
        <dbReference type="RuleBase" id="RU363032"/>
    </source>
</evidence>
<dbReference type="EMBL" id="BAABRP010000010">
    <property type="protein sequence ID" value="GAA5513863.1"/>
    <property type="molecule type" value="Genomic_DNA"/>
</dbReference>
<feature type="domain" description="ABC transmembrane type-1" evidence="8">
    <location>
        <begin position="96"/>
        <end position="330"/>
    </location>
</feature>
<keyword evidence="3" id="KW-1003">Cell membrane</keyword>
<dbReference type="InterPro" id="IPR000515">
    <property type="entry name" value="MetI-like"/>
</dbReference>
<evidence type="ECO:0000313" key="10">
    <source>
        <dbReference type="Proteomes" id="UP001401887"/>
    </source>
</evidence>
<dbReference type="InterPro" id="IPR045621">
    <property type="entry name" value="BPD_transp_1_N"/>
</dbReference>
<organism evidence="9 10">
    <name type="scientific">Deinococcus carri</name>
    <dbReference type="NCBI Taxonomy" id="1211323"/>
    <lineage>
        <taxon>Bacteria</taxon>
        <taxon>Thermotogati</taxon>
        <taxon>Deinococcota</taxon>
        <taxon>Deinococci</taxon>
        <taxon>Deinococcales</taxon>
        <taxon>Deinococcaceae</taxon>
        <taxon>Deinococcus</taxon>
    </lineage>
</organism>
<keyword evidence="10" id="KW-1185">Reference proteome</keyword>
<feature type="transmembrane region" description="Helical" evidence="7">
    <location>
        <begin position="309"/>
        <end position="333"/>
    </location>
</feature>
<evidence type="ECO:0000256" key="2">
    <source>
        <dbReference type="ARBA" id="ARBA00022448"/>
    </source>
</evidence>
<gene>
    <name evidence="9" type="primary">ddpB</name>
    <name evidence="9" type="ORF">Dcar01_02611</name>
</gene>
<dbReference type="SUPFAM" id="SSF161098">
    <property type="entry name" value="MetI-like"/>
    <property type="match status" value="1"/>
</dbReference>
<evidence type="ECO:0000256" key="5">
    <source>
        <dbReference type="ARBA" id="ARBA00022989"/>
    </source>
</evidence>
<accession>A0ABP9WCR2</accession>
<dbReference type="CDD" id="cd06261">
    <property type="entry name" value="TM_PBP2"/>
    <property type="match status" value="1"/>
</dbReference>
<feature type="transmembrane region" description="Helical" evidence="7">
    <location>
        <begin position="203"/>
        <end position="223"/>
    </location>
</feature>
<evidence type="ECO:0000256" key="3">
    <source>
        <dbReference type="ARBA" id="ARBA00022475"/>
    </source>
</evidence>
<feature type="transmembrane region" description="Helical" evidence="7">
    <location>
        <begin position="102"/>
        <end position="123"/>
    </location>
</feature>
<keyword evidence="6 7" id="KW-0472">Membrane</keyword>